<gene>
    <name evidence="11" type="primary">CUX2</name>
    <name evidence="11" type="ORF">TR112422</name>
</gene>
<feature type="region of interest" description="Disordered" evidence="9">
    <location>
        <begin position="400"/>
        <end position="456"/>
    </location>
</feature>
<keyword evidence="6 11" id="KW-0371">Homeobox</keyword>
<evidence type="ECO:0000256" key="2">
    <source>
        <dbReference type="ARBA" id="ARBA00022737"/>
    </source>
</evidence>
<accession>A0A0X3NVB4</accession>
<dbReference type="GO" id="GO:0000977">
    <property type="term" value="F:RNA polymerase II transcription regulatory region sequence-specific DNA binding"/>
    <property type="evidence" value="ECO:0007669"/>
    <property type="project" value="TreeGrafter"/>
</dbReference>
<reference evidence="11" key="1">
    <citation type="submission" date="2016-01" db="EMBL/GenBank/DDBJ databases">
        <title>Reference transcriptome for the parasite Schistocephalus solidus: insights into the molecular evolution of parasitism.</title>
        <authorList>
            <person name="Hebert F.O."/>
            <person name="Grambauer S."/>
            <person name="Barber I."/>
            <person name="Landry C.R."/>
            <person name="Aubin-Horth N."/>
        </authorList>
    </citation>
    <scope>NUCLEOTIDE SEQUENCE</scope>
</reference>
<feature type="compositionally biased region" description="Polar residues" evidence="9">
    <location>
        <begin position="903"/>
        <end position="918"/>
    </location>
</feature>
<keyword evidence="3" id="KW-0805">Transcription regulation</keyword>
<proteinExistence type="predicted"/>
<feature type="compositionally biased region" description="Polar residues" evidence="9">
    <location>
        <begin position="1093"/>
        <end position="1110"/>
    </location>
</feature>
<feature type="compositionally biased region" description="Polar residues" evidence="9">
    <location>
        <begin position="400"/>
        <end position="410"/>
    </location>
</feature>
<feature type="compositionally biased region" description="Low complexity" evidence="9">
    <location>
        <begin position="257"/>
        <end position="270"/>
    </location>
</feature>
<dbReference type="InterPro" id="IPR003350">
    <property type="entry name" value="CUT_dom"/>
</dbReference>
<dbReference type="GO" id="GO:0005634">
    <property type="term" value="C:nucleus"/>
    <property type="evidence" value="ECO:0007669"/>
    <property type="project" value="UniProtKB-SubCell"/>
</dbReference>
<feature type="domain" description="CUT" evidence="10">
    <location>
        <begin position="287"/>
        <end position="374"/>
    </location>
</feature>
<feature type="compositionally biased region" description="Low complexity" evidence="9">
    <location>
        <begin position="543"/>
        <end position="553"/>
    </location>
</feature>
<evidence type="ECO:0000256" key="7">
    <source>
        <dbReference type="ARBA" id="ARBA00023163"/>
    </source>
</evidence>
<evidence type="ECO:0000259" key="10">
    <source>
        <dbReference type="PROSITE" id="PS51042"/>
    </source>
</evidence>
<dbReference type="SMART" id="SM01109">
    <property type="entry name" value="CUT"/>
    <property type="match status" value="3"/>
</dbReference>
<feature type="domain" description="CUT" evidence="10">
    <location>
        <begin position="683"/>
        <end position="770"/>
    </location>
</feature>
<evidence type="ECO:0000256" key="4">
    <source>
        <dbReference type="ARBA" id="ARBA00023054"/>
    </source>
</evidence>
<feature type="region of interest" description="Disordered" evidence="9">
    <location>
        <begin position="1088"/>
        <end position="1146"/>
    </location>
</feature>
<evidence type="ECO:0000256" key="8">
    <source>
        <dbReference type="ARBA" id="ARBA00023242"/>
    </source>
</evidence>
<organism evidence="11">
    <name type="scientific">Schistocephalus solidus</name>
    <name type="common">Tapeworm</name>
    <dbReference type="NCBI Taxonomy" id="70667"/>
    <lineage>
        <taxon>Eukaryota</taxon>
        <taxon>Metazoa</taxon>
        <taxon>Spiralia</taxon>
        <taxon>Lophotrochozoa</taxon>
        <taxon>Platyhelminthes</taxon>
        <taxon>Cestoda</taxon>
        <taxon>Eucestoda</taxon>
        <taxon>Diphyllobothriidea</taxon>
        <taxon>Diphyllobothriidae</taxon>
        <taxon>Schistocephalus</taxon>
    </lineage>
</organism>
<evidence type="ECO:0000256" key="1">
    <source>
        <dbReference type="ARBA" id="ARBA00004123"/>
    </source>
</evidence>
<feature type="compositionally biased region" description="Low complexity" evidence="9">
    <location>
        <begin position="942"/>
        <end position="961"/>
    </location>
</feature>
<feature type="region of interest" description="Disordered" evidence="9">
    <location>
        <begin position="226"/>
        <end position="294"/>
    </location>
</feature>
<feature type="domain" description="CUT" evidence="10">
    <location>
        <begin position="822"/>
        <end position="909"/>
    </location>
</feature>
<dbReference type="SUPFAM" id="SSF47413">
    <property type="entry name" value="lambda repressor-like DNA-binding domains"/>
    <property type="match status" value="3"/>
</dbReference>
<feature type="compositionally biased region" description="Polar residues" evidence="9">
    <location>
        <begin position="532"/>
        <end position="542"/>
    </location>
</feature>
<dbReference type="Gene3D" id="1.10.260.40">
    <property type="entry name" value="lambda repressor-like DNA-binding domains"/>
    <property type="match status" value="3"/>
</dbReference>
<keyword evidence="8" id="KW-0539">Nucleus</keyword>
<dbReference type="PANTHER" id="PTHR14043">
    <property type="entry name" value="CCAAT DISPLACEMENT PROTEIN-RELATED"/>
    <property type="match status" value="1"/>
</dbReference>
<evidence type="ECO:0000256" key="3">
    <source>
        <dbReference type="ARBA" id="ARBA00023015"/>
    </source>
</evidence>
<feature type="region of interest" description="Disordered" evidence="9">
    <location>
        <begin position="903"/>
        <end position="961"/>
    </location>
</feature>
<feature type="compositionally biased region" description="Polar residues" evidence="9">
    <location>
        <begin position="227"/>
        <end position="244"/>
    </location>
</feature>
<dbReference type="Pfam" id="PF02376">
    <property type="entry name" value="CUT"/>
    <property type="match status" value="3"/>
</dbReference>
<evidence type="ECO:0000256" key="6">
    <source>
        <dbReference type="ARBA" id="ARBA00023155"/>
    </source>
</evidence>
<comment type="subcellular location">
    <subcellularLocation>
        <location evidence="1">Nucleus</location>
    </subcellularLocation>
</comment>
<evidence type="ECO:0000256" key="5">
    <source>
        <dbReference type="ARBA" id="ARBA00023125"/>
    </source>
</evidence>
<protein>
    <submittedName>
        <fullName evidence="11">Homeobox protein cut-like 2</fullName>
    </submittedName>
</protein>
<keyword evidence="4" id="KW-0175">Coiled coil</keyword>
<dbReference type="PROSITE" id="PS51042">
    <property type="entry name" value="CUT"/>
    <property type="match status" value="3"/>
</dbReference>
<evidence type="ECO:0000313" key="11">
    <source>
        <dbReference type="EMBL" id="JAP43781.1"/>
    </source>
</evidence>
<keyword evidence="7" id="KW-0804">Transcription</keyword>
<evidence type="ECO:0000256" key="9">
    <source>
        <dbReference type="SAM" id="MobiDB-lite"/>
    </source>
</evidence>
<feature type="compositionally biased region" description="Low complexity" evidence="9">
    <location>
        <begin position="508"/>
        <end position="524"/>
    </location>
</feature>
<keyword evidence="5 11" id="KW-0238">DNA-binding</keyword>
<keyword evidence="2" id="KW-0677">Repeat</keyword>
<dbReference type="AlphaFoldDB" id="A0A0X3NVB4"/>
<dbReference type="InterPro" id="IPR010982">
    <property type="entry name" value="Lambda_DNA-bd_dom_sf"/>
</dbReference>
<dbReference type="PANTHER" id="PTHR14043:SF2">
    <property type="entry name" value="HOMEOBOX PROTEIN CUT"/>
    <property type="match status" value="1"/>
</dbReference>
<feature type="region of interest" description="Disordered" evidence="9">
    <location>
        <begin position="498"/>
        <end position="553"/>
    </location>
</feature>
<dbReference type="GO" id="GO:0000981">
    <property type="term" value="F:DNA-binding transcription factor activity, RNA polymerase II-specific"/>
    <property type="evidence" value="ECO:0007669"/>
    <property type="project" value="TreeGrafter"/>
</dbReference>
<dbReference type="EMBL" id="GEEE01019444">
    <property type="protein sequence ID" value="JAP43781.1"/>
    <property type="molecule type" value="Transcribed_RNA"/>
</dbReference>
<name>A0A0X3NVB4_SCHSO</name>
<feature type="region of interest" description="Disordered" evidence="9">
    <location>
        <begin position="638"/>
        <end position="673"/>
    </location>
</feature>
<sequence length="1146" mass="121389">MSTVSGNDPPLATSALFSNQLSNSPQPYPICITNSVNIGPLTERGPSQDMVETEPTSPVTGVKLDSHAPSAMFENLEAVGLIPKSIQNGIGNSMDSLKEMKLLQSSSKATVDIATSPAFTSTVTLKPVVIVDEGSQTDGQSSCQTDPGESGCLDFVAAEFKKIHRRLDDLQTQLSSVKEAVISVENHVLGCSISPQFHSRSATRPSDSPLTQPGVVNCRLTEVATPFKNSDSNTSNADTPSSKPCQADKSHVFSCHSGPAASSSGDGSTAGEREAPVDTVPTEGNPSRNPADSIDLDPARIAAAVRKTLNRWGIGQRIFAQRVLNLSQGTVSELLSKPKSWSRLTEKGRSSYRRMAEWLNNPDSVRELRKFVQQEASDQVYLPPPISRWWAKRRLTTRTISSHGSPSTLATPLRSLRSRKPYGSKISIRDDSIKTGISSNGPESVESDSESGESTDTQARIANLLLNARLAMASAKVSPVPNSSGKAEVHVENISARCGDGLPTVGDSGNSNSASSSEVTTVSELPPRPVSLNGSHSQPDFTSSPSSGLSVSSQHLIPPVCPVGMFGPPAASAISCLPNFSPNHISVHFSSPLTCVSPNRASEEHLDPITSSLLGGPSPSSGGPLLPTHDLASDTTVAMTTMPNPSAPSDGETEVGPTGKPGSVYDVPSQSSPGDLCLSLPSREAIASMGPLNTAEIAQRTKETLQRYSISQRAFGLRVLGLSQGSVSDLLTRPKPWKTLTHKGREPYIRMHLFLENPSLLSKEGPSPISSFLTPSVAESKVTPEQSVIATETGSDRTPPLKHVLNLFNEPLRHAVDINSEEGLSMMMNGLEIPPLVVEVKEALTARNMSQRVFGNTVLGLTQASVSDLLSKIRPWNQLTVRGRESYVRMRLWLDSLKKTSSESGLTADLNGNHSVGTRSHPDASPDKQPAAKRARRPVPVSGAGTTSISRSSSGNSSLHSEAAPLTATVLTPSVRQQTPVAICKIPEPDPPTVARLPAPAAVVPLTSFQVHRTSLSAANAVVDSLATAAVYCAPAQTVTRLPTQERSSDSEVVNMLAVNTKSEEVAPDVSTNGVEVPLIMSSISPIRTSSSLRDQPSTQVASSFESSTVLPAGQHGRRKRSNPTRFVPVPSLSPCDDDLGALPPT</sequence>